<evidence type="ECO:0000313" key="1">
    <source>
        <dbReference type="EMBL" id="MPC80094.1"/>
    </source>
</evidence>
<accession>A0A5B7IHT7</accession>
<dbReference type="EMBL" id="VSRR010052982">
    <property type="protein sequence ID" value="MPC80094.1"/>
    <property type="molecule type" value="Genomic_DNA"/>
</dbReference>
<proteinExistence type="predicted"/>
<comment type="caution">
    <text evidence="1">The sequence shown here is derived from an EMBL/GenBank/DDBJ whole genome shotgun (WGS) entry which is preliminary data.</text>
</comment>
<organism evidence="1 2">
    <name type="scientific">Portunus trituberculatus</name>
    <name type="common">Swimming crab</name>
    <name type="synonym">Neptunus trituberculatus</name>
    <dbReference type="NCBI Taxonomy" id="210409"/>
    <lineage>
        <taxon>Eukaryota</taxon>
        <taxon>Metazoa</taxon>
        <taxon>Ecdysozoa</taxon>
        <taxon>Arthropoda</taxon>
        <taxon>Crustacea</taxon>
        <taxon>Multicrustacea</taxon>
        <taxon>Malacostraca</taxon>
        <taxon>Eumalacostraca</taxon>
        <taxon>Eucarida</taxon>
        <taxon>Decapoda</taxon>
        <taxon>Pleocyemata</taxon>
        <taxon>Brachyura</taxon>
        <taxon>Eubrachyura</taxon>
        <taxon>Portunoidea</taxon>
        <taxon>Portunidae</taxon>
        <taxon>Portuninae</taxon>
        <taxon>Portunus</taxon>
    </lineage>
</organism>
<dbReference type="AlphaFoldDB" id="A0A5B7IHT7"/>
<dbReference type="Proteomes" id="UP000324222">
    <property type="component" value="Unassembled WGS sequence"/>
</dbReference>
<protein>
    <submittedName>
        <fullName evidence="1">Uncharacterized protein</fullName>
    </submittedName>
</protein>
<keyword evidence="2" id="KW-1185">Reference proteome</keyword>
<sequence>MTSQCHHYHHHHYSITTISHPVPSCLSNLGIVFCAALDSQGRRMPCLRTTSPFTMRRRLLFWWDGETRRDGGGFVCWKYVERLEDSKSNIHQLSELERKLIAEKTIKSVKSKKHWYKCSRLLDFYVQYNVQRRREEESRHSRLLRMSSKSSPRQEFTVNCNLIFVSYPHPLPILSGPHSPSLHYPHTHCHTRARDQILLQTP</sequence>
<name>A0A5B7IHT7_PORTR</name>
<gene>
    <name evidence="1" type="ORF">E2C01_074661</name>
</gene>
<reference evidence="1 2" key="1">
    <citation type="submission" date="2019-05" db="EMBL/GenBank/DDBJ databases">
        <title>Another draft genome of Portunus trituberculatus and its Hox gene families provides insights of decapod evolution.</title>
        <authorList>
            <person name="Jeong J.-H."/>
            <person name="Song I."/>
            <person name="Kim S."/>
            <person name="Choi T."/>
            <person name="Kim D."/>
            <person name="Ryu S."/>
            <person name="Kim W."/>
        </authorList>
    </citation>
    <scope>NUCLEOTIDE SEQUENCE [LARGE SCALE GENOMIC DNA]</scope>
    <source>
        <tissue evidence="1">Muscle</tissue>
    </source>
</reference>
<evidence type="ECO:0000313" key="2">
    <source>
        <dbReference type="Proteomes" id="UP000324222"/>
    </source>
</evidence>